<dbReference type="AlphaFoldDB" id="A0A0N4Y7I2"/>
<organism evidence="3">
    <name type="scientific">Nippostrongylus brasiliensis</name>
    <name type="common">Rat hookworm</name>
    <dbReference type="NCBI Taxonomy" id="27835"/>
    <lineage>
        <taxon>Eukaryota</taxon>
        <taxon>Metazoa</taxon>
        <taxon>Ecdysozoa</taxon>
        <taxon>Nematoda</taxon>
        <taxon>Chromadorea</taxon>
        <taxon>Rhabditida</taxon>
        <taxon>Rhabditina</taxon>
        <taxon>Rhabditomorpha</taxon>
        <taxon>Strongyloidea</taxon>
        <taxon>Heligmosomidae</taxon>
        <taxon>Nippostrongylus</taxon>
    </lineage>
</organism>
<dbReference type="Proteomes" id="UP000271162">
    <property type="component" value="Unassembled WGS sequence"/>
</dbReference>
<evidence type="ECO:0000313" key="2">
    <source>
        <dbReference type="Proteomes" id="UP000271162"/>
    </source>
</evidence>
<reference evidence="1 2" key="2">
    <citation type="submission" date="2018-11" db="EMBL/GenBank/DDBJ databases">
        <authorList>
            <consortium name="Pathogen Informatics"/>
        </authorList>
    </citation>
    <scope>NUCLEOTIDE SEQUENCE [LARGE SCALE GENOMIC DNA]</scope>
</reference>
<gene>
    <name evidence="1" type="ORF">NBR_LOCUS12118</name>
</gene>
<name>A0A0N4Y7I2_NIPBR</name>
<evidence type="ECO:0000313" key="1">
    <source>
        <dbReference type="EMBL" id="VDL75707.1"/>
    </source>
</evidence>
<reference evidence="3" key="1">
    <citation type="submission" date="2017-02" db="UniProtKB">
        <authorList>
            <consortium name="WormBaseParasite"/>
        </authorList>
    </citation>
    <scope>IDENTIFICATION</scope>
</reference>
<sequence length="282" mass="31592">MHGVLLLVIRGRQAVTIADVDVEGEGISDCDKFDEPSTLRTSFPHRLSSSVLHHAGGLDLEACEQDLLRPLTSCEGDTSRSFTYLEWVHENQARRMRSRSEWYSFIHRFLSPTIPSKASSHAEDVFALKAYPGSFSFTDDEQKNELSATADCIPLLPKKSFKIASRIEHLTLKARHPLLERTCSTTSQKGNFSFAVPTSGIPSSCSTRRRSWRVRSLKGNLLGLKTHSLDSPDTPLLPAQRVSNNKVMYSRPLAHSVGGETWLMEVISDDVCKKKRSLKKKH</sequence>
<evidence type="ECO:0000313" key="3">
    <source>
        <dbReference type="WBParaSite" id="NBR_0001211701-mRNA-1"/>
    </source>
</evidence>
<dbReference type="STRING" id="27835.A0A0N4Y7I2"/>
<accession>A0A0N4Y7I2</accession>
<protein>
    <submittedName>
        <fullName evidence="3">Membrane-associated kinase regulator 6</fullName>
    </submittedName>
</protein>
<proteinExistence type="predicted"/>
<keyword evidence="2" id="KW-1185">Reference proteome</keyword>
<dbReference type="WBParaSite" id="NBR_0001211701-mRNA-1">
    <property type="protein sequence ID" value="NBR_0001211701-mRNA-1"/>
    <property type="gene ID" value="NBR_0001211701"/>
</dbReference>
<dbReference type="EMBL" id="UYSL01020677">
    <property type="protein sequence ID" value="VDL75707.1"/>
    <property type="molecule type" value="Genomic_DNA"/>
</dbReference>